<dbReference type="InterPro" id="IPR052047">
    <property type="entry name" value="GH94_Enzymes"/>
</dbReference>
<evidence type="ECO:0000256" key="3">
    <source>
        <dbReference type="SAM" id="Phobius"/>
    </source>
</evidence>
<reference evidence="7 8" key="1">
    <citation type="submission" date="2009-01" db="EMBL/GenBank/DDBJ databases">
        <authorList>
            <person name="Fulton L."/>
            <person name="Clifton S."/>
            <person name="Fulton B."/>
            <person name="Xu J."/>
            <person name="Minx P."/>
            <person name="Pepin K.H."/>
            <person name="Johnson M."/>
            <person name="Bhonagiri V."/>
            <person name="Nash W.E."/>
            <person name="Mardis E.R."/>
            <person name="Wilson R.K."/>
        </authorList>
    </citation>
    <scope>NUCLEOTIDE SEQUENCE [LARGE SCALE GENOMIC DNA]</scope>
    <source>
        <strain evidence="7 8">DSM 5476</strain>
    </source>
</reference>
<dbReference type="PANTHER" id="PTHR37469">
    <property type="entry name" value="CELLOBIONIC ACID PHOSPHORYLASE-RELATED"/>
    <property type="match status" value="1"/>
</dbReference>
<dbReference type="eggNOG" id="COG3459">
    <property type="taxonomic scope" value="Bacteria"/>
</dbReference>
<evidence type="ECO:0000256" key="1">
    <source>
        <dbReference type="ARBA" id="ARBA00022676"/>
    </source>
</evidence>
<dbReference type="InterPro" id="IPR012341">
    <property type="entry name" value="6hp_glycosidase-like_sf"/>
</dbReference>
<dbReference type="InterPro" id="IPR033432">
    <property type="entry name" value="GH94_catalytic"/>
</dbReference>
<protein>
    <submittedName>
        <fullName evidence="7">Putative carbohydrate binding domain protein</fullName>
    </submittedName>
</protein>
<dbReference type="InterPro" id="IPR011013">
    <property type="entry name" value="Gal_mutarotase_sf_dom"/>
</dbReference>
<dbReference type="Proteomes" id="UP000003340">
    <property type="component" value="Unassembled WGS sequence"/>
</dbReference>
<accession>C0EFP2</accession>
<dbReference type="GO" id="GO:0030246">
    <property type="term" value="F:carbohydrate binding"/>
    <property type="evidence" value="ECO:0007669"/>
    <property type="project" value="InterPro"/>
</dbReference>
<feature type="transmembrane region" description="Helical" evidence="3">
    <location>
        <begin position="692"/>
        <end position="714"/>
    </location>
</feature>
<feature type="domain" description="Glycosyl hydrolase 94 supersandwich" evidence="4">
    <location>
        <begin position="1281"/>
        <end position="1535"/>
    </location>
</feature>
<evidence type="ECO:0000313" key="8">
    <source>
        <dbReference type="Proteomes" id="UP000003340"/>
    </source>
</evidence>
<feature type="domain" description="Glycosyl hydrolase 94 supersandwich" evidence="4">
    <location>
        <begin position="1733"/>
        <end position="1858"/>
    </location>
</feature>
<dbReference type="Gene3D" id="2.70.98.40">
    <property type="entry name" value="Glycoside hydrolase, family 65, N-terminal domain"/>
    <property type="match status" value="2"/>
</dbReference>
<name>C0EFP2_9FIRM</name>
<dbReference type="Gene3D" id="2.60.420.10">
    <property type="entry name" value="Maltose phosphorylase, domain 3"/>
    <property type="match status" value="1"/>
</dbReference>
<keyword evidence="2" id="KW-0808">Transferase</keyword>
<reference evidence="7 8" key="2">
    <citation type="submission" date="2009-02" db="EMBL/GenBank/DDBJ databases">
        <title>Draft genome sequence of Clostridium methylpentosum (DSM 5476).</title>
        <authorList>
            <person name="Sudarsanam P."/>
            <person name="Ley R."/>
            <person name="Guruge J."/>
            <person name="Turnbaugh P.J."/>
            <person name="Mahowald M."/>
            <person name="Liep D."/>
            <person name="Gordon J."/>
        </authorList>
    </citation>
    <scope>NUCLEOTIDE SEQUENCE [LARGE SCALE GENOMIC DNA]</scope>
    <source>
        <strain evidence="7 8">DSM 5476</strain>
    </source>
</reference>
<feature type="transmembrane region" description="Helical" evidence="3">
    <location>
        <begin position="669"/>
        <end position="686"/>
    </location>
</feature>
<sequence>MVCSKTPIITLYVIHLEVVMSENLELSFTQRIQALTERLNGQKTGRADQLRRQLGKQFQAVRSRYKQSSLNEGDGPVDQWLCDNYYLVEKEAKSLAKQLRGVLLPLDKATGLPEIYLLVRAAVFEESVELTTEGCGELIDLFEHRRSLTNFELDFFQMALRAAALEGVYQAVKTKNEALIARCITTFSGVDNIDFDLLTERNSRLEKILRQDPIYPKMNERTRQLYRYKISRIALKTGQNELSLAQTYLQQGGEHVGAVIYQEYDKLFTSTWGRTLHIPLLAILPAVAAVGCSLAMGNLLWSLLLYFPLWEILRPITERICMVSAKSEYTPRLDFQGDVPASVPTLAVIATMVPDRTELKEFRARLEKLCLTSSGEGISFCVLADLKQAASPILAEDEAKINRCVEVIEELNREYGGKFLFLVRRRAFSKTGGVYSGWERKRGAITELVRMIKGEKHSFQTFVGDLHTLQKTKYIIALDSDTQMLLESASGLVSIAEHPLNQPVIDRETGTVTEGYGIFAPNVAATLQSSLATPFARVMCGLGGVSSYEIPVSDLYQDLYREGIFSGKGLINVEVFYDLLNDRFPSETVLSHDILEGSFLRTRFVSDISFVDGFPPEATPFFKRLHRWIRGDFQNIPYLFAQIQTGEGDEKNPLNRLTRFKLFDNLRRALSPCFSLLCLLAAFFAPTVPARWLGAVGLISTVAPYLFGLITMLLGRNGFAFSRKYYARIMPKGVEMVCQALYQFILLPKFALNAADAALRAVYRRFHSHKKMLEWTTAAQAEKHRSSLKQVAASYWFCEAVGLFLIFSSRSYLRLAGILFLLTIPLVLYSSRRYKGHKKEIKDQQREELENSAAAMWNFYRDYAGRQDHFLPPDNVQEAPVFRIAHRTSPTNIGFLLLSIVSARDFGLIDTAEMGRRLTQTIDTVERLEKWNGNLYNWYDTKSLELLQPAFVSTVDSGNFVCSLVAVRESLLDYSLDGNFSSLIERIDRLIAQTDLSKFYNPNKKLLSIGYDVATEKLSGSHYDMLMSEARMTSYFAIATHQVPKRHWEFLSRTLASANSFTGPVSWTGTMFEYFMPELLLHCVEGSLGFEALNFCMACQRSRTKGKGVPFGISESAYYAFDNCLNYQYKAHGVQKLALKRGMDDELVISPYSSYLTLPYDFERSFRNLRWLTDVGAVGKYGHYEAVDFTKSRIRNKDYALIKSYMAHHVGMSIVAVNNALNDKVMQKRFLRNKIMNRASELLEEKIIEGSILFEGIYKKDQLPKSSRETNETVELDQAYPQLPRVKLLSNGELTSIQTDSGSGYLSYQGLDVTRRPVDLLRRPNGVFAGIRIEDTVVPFTFAPDYYEGVKQRRIMLENNAISYLSIKKDVEVGQRVLLHPTIPCEQRQYAVKNLRNQKRSFEFLLYFEPVLSRFEDDSAHPAFSKLFVNIEYDEVTNTVTAKRKRRKDEKQIFLAAGFLENRPFQYEACRETVLERPRGIESLFGGFSRIFRPGNGTPDPCVAVKFTGQLAPREQKDFTFLICVGNSEEEAVQGIVAARRQGALRTEDAAKPPLAPDSIEGRLAFSLLPQLLFHRNDTSLSREAVERNQRSVQILWSKGISGDRPIVLVEIKSAGDERAACYLSCQQQLNLANILFDLVFLYEEGREELIQAAREVDTALWIGQRIFLLDRRELDEEFLTALTAYACHVAPKSMAPRSEVEYPYTPLPLRRVSPRREQSGFSGESYFVDNVPSVPWSHVLANPQFGTLLSDRALGFTWAVNARECKLTPWYNDTMSDNRGELLLMKIGEKVYDLIDGAACEFHPDYARYRSKAEKLEITVTVHIAPKGMRKMIDLEITNNGGPVDLHIAYYTEPALYVDRSRAKQIRFSSSDNLLLLHNPANFSVRSFAGLWSDHPAVPVVNRPDFLCGRWEREKLASHPDPCAALIVEKKLPPKRSEKIRFILSFAETKSGLLDQVQLPELPADWRRNSIRIHTPDERLNHLFNTWLPWQNIAARMFARTGFFQCGGAYGFRDQLQDSCAAVLFAPKLAKVQILRACASQFPEGDVLHWWHMLPAFGGGKKGVRTRYSDDLLWLPYTVCEYIDKTGDREILEINVAFCTGELLAPHEHEKYLTVGRGEAATVFEHCIRAIDKAHNLGEHGLPLMGCGDWNDGYNLVGAAGRGESVWLAQFLSIVLERFAPLCEEKRAADYLEKRERLLQAVHNHCWDGNWYIRAFFDNGDRMGASGNPECSIDSLPQSFSVLADMPDKARNRRALDSAYNRLFDRENKIIKLFENPFDHSDQEPGYVKSYPMGVRENGGQYTHGAVWLAMAMLKAGDAERGYELLKALSPAEKYTDAEIARRYKLEPYYMAADVYTNPSAFGRGGWSIYTGAAGWYTRTILEYLLGIRIRDGRVTVTPCLPKKWNKEFTVDLDYQDTKITLLYRPGNSSEGQVSIPLDGQTHEVVVGFE</sequence>
<feature type="transmembrane region" description="Helical" evidence="3">
    <location>
        <begin position="280"/>
        <end position="307"/>
    </location>
</feature>
<dbReference type="Pfam" id="PF06165">
    <property type="entry name" value="GH94_b-supersand"/>
    <property type="match status" value="2"/>
</dbReference>
<gene>
    <name evidence="7" type="ORF">CLOSTMETH_02684</name>
</gene>
<dbReference type="EMBL" id="ACEC01000093">
    <property type="protein sequence ID" value="EEG29671.1"/>
    <property type="molecule type" value="Genomic_DNA"/>
</dbReference>
<keyword evidence="8" id="KW-1185">Reference proteome</keyword>
<feature type="transmembrane region" description="Helical" evidence="3">
    <location>
        <begin position="813"/>
        <end position="829"/>
    </location>
</feature>
<dbReference type="PANTHER" id="PTHR37469:SF2">
    <property type="entry name" value="CELLOBIONIC ACID PHOSPHORYLASE"/>
    <property type="match status" value="1"/>
</dbReference>
<evidence type="ECO:0000256" key="2">
    <source>
        <dbReference type="ARBA" id="ARBA00022679"/>
    </source>
</evidence>
<evidence type="ECO:0000259" key="5">
    <source>
        <dbReference type="Pfam" id="PF10091"/>
    </source>
</evidence>
<evidence type="ECO:0000259" key="4">
    <source>
        <dbReference type="Pfam" id="PF06165"/>
    </source>
</evidence>
<dbReference type="SUPFAM" id="SSF48208">
    <property type="entry name" value="Six-hairpin glycosidases"/>
    <property type="match status" value="1"/>
</dbReference>
<keyword evidence="3" id="KW-0812">Transmembrane</keyword>
<dbReference type="SMART" id="SM01068">
    <property type="entry name" value="CBM_X"/>
    <property type="match status" value="1"/>
</dbReference>
<evidence type="ECO:0000313" key="7">
    <source>
        <dbReference type="EMBL" id="EEG29671.1"/>
    </source>
</evidence>
<evidence type="ECO:0000259" key="6">
    <source>
        <dbReference type="Pfam" id="PF17167"/>
    </source>
</evidence>
<keyword evidence="3" id="KW-0472">Membrane</keyword>
<dbReference type="Gene3D" id="1.50.10.140">
    <property type="match status" value="1"/>
</dbReference>
<dbReference type="STRING" id="537013.CLOSTMETH_02684"/>
<dbReference type="HOGENOM" id="CLU_000646_0_0_9"/>
<dbReference type="Gene3D" id="1.50.10.10">
    <property type="match status" value="1"/>
</dbReference>
<dbReference type="Pfam" id="PF10091">
    <property type="entry name" value="Glycoamylase"/>
    <property type="match status" value="1"/>
</dbReference>
<dbReference type="InterPro" id="IPR008928">
    <property type="entry name" value="6-hairpin_glycosidase_sf"/>
</dbReference>
<proteinExistence type="predicted"/>
<dbReference type="SUPFAM" id="SSF74650">
    <property type="entry name" value="Galactose mutarotase-like"/>
    <property type="match status" value="2"/>
</dbReference>
<comment type="caution">
    <text evidence="7">The sequence shown here is derived from an EMBL/GenBank/DDBJ whole genome shotgun (WGS) entry which is preliminary data.</text>
</comment>
<feature type="domain" description="Glycoamylase-like" evidence="5">
    <location>
        <begin position="1022"/>
        <end position="1232"/>
    </location>
</feature>
<dbReference type="GO" id="GO:0016757">
    <property type="term" value="F:glycosyltransferase activity"/>
    <property type="evidence" value="ECO:0007669"/>
    <property type="project" value="UniProtKB-KW"/>
</dbReference>
<dbReference type="GO" id="GO:0005975">
    <property type="term" value="P:carbohydrate metabolic process"/>
    <property type="evidence" value="ECO:0007669"/>
    <property type="project" value="InterPro"/>
</dbReference>
<dbReference type="InterPro" id="IPR037018">
    <property type="entry name" value="GH65_N"/>
</dbReference>
<feature type="domain" description="Glycosyl hydrolase 94 catalytic" evidence="6">
    <location>
        <begin position="1970"/>
        <end position="2388"/>
    </location>
</feature>
<dbReference type="InterPro" id="IPR019282">
    <property type="entry name" value="Glycoamylase-like_cons_dom"/>
</dbReference>
<organism evidence="7 8">
    <name type="scientific">[Clostridium] methylpentosum DSM 5476</name>
    <dbReference type="NCBI Taxonomy" id="537013"/>
    <lineage>
        <taxon>Bacteria</taxon>
        <taxon>Bacillati</taxon>
        <taxon>Bacillota</taxon>
        <taxon>Clostridia</taxon>
        <taxon>Eubacteriales</taxon>
        <taxon>Oscillospiraceae</taxon>
        <taxon>Oscillospiraceae incertae sedis</taxon>
    </lineage>
</organism>
<dbReference type="Pfam" id="PF17167">
    <property type="entry name" value="Glyco_hydro_94"/>
    <property type="match status" value="1"/>
</dbReference>
<keyword evidence="3" id="KW-1133">Transmembrane helix</keyword>
<keyword evidence="1" id="KW-0328">Glycosyltransferase</keyword>
<dbReference type="InterPro" id="IPR010383">
    <property type="entry name" value="Glyco_hydrolase_94_b-supersand"/>
</dbReference>